<dbReference type="Pfam" id="PF04043">
    <property type="entry name" value="PMEI"/>
    <property type="match status" value="1"/>
</dbReference>
<dbReference type="SUPFAM" id="SSF101148">
    <property type="entry name" value="Plant invertase/pectin methylesterase inhibitor"/>
    <property type="match status" value="1"/>
</dbReference>
<evidence type="ECO:0000256" key="1">
    <source>
        <dbReference type="ARBA" id="ARBA00004191"/>
    </source>
</evidence>
<feature type="region of interest" description="Disordered" evidence="15">
    <location>
        <begin position="53"/>
        <end position="73"/>
    </location>
</feature>
<keyword evidence="7 14" id="KW-0378">Hydrolase</keyword>
<evidence type="ECO:0000256" key="6">
    <source>
        <dbReference type="ARBA" id="ARBA00022512"/>
    </source>
</evidence>
<evidence type="ECO:0000313" key="19">
    <source>
        <dbReference type="RefSeq" id="XP_027368730.1"/>
    </source>
</evidence>
<dbReference type="GeneID" id="113874715"/>
<evidence type="ECO:0000259" key="17">
    <source>
        <dbReference type="SMART" id="SM00856"/>
    </source>
</evidence>
<feature type="transmembrane region" description="Helical" evidence="16">
    <location>
        <begin position="25"/>
        <end position="47"/>
    </location>
</feature>
<dbReference type="RefSeq" id="XP_027368730.1">
    <property type="nucleotide sequence ID" value="XM_027512929.1"/>
</dbReference>
<gene>
    <name evidence="19" type="primary">LOC113874715</name>
</gene>
<keyword evidence="16" id="KW-0472">Membrane</keyword>
<organism evidence="18 19">
    <name type="scientific">Abrus precatorius</name>
    <name type="common">Indian licorice</name>
    <name type="synonym">Glycine abrus</name>
    <dbReference type="NCBI Taxonomy" id="3816"/>
    <lineage>
        <taxon>Eukaryota</taxon>
        <taxon>Viridiplantae</taxon>
        <taxon>Streptophyta</taxon>
        <taxon>Embryophyta</taxon>
        <taxon>Tracheophyta</taxon>
        <taxon>Spermatophyta</taxon>
        <taxon>Magnoliopsida</taxon>
        <taxon>eudicotyledons</taxon>
        <taxon>Gunneridae</taxon>
        <taxon>Pentapetalae</taxon>
        <taxon>rosids</taxon>
        <taxon>fabids</taxon>
        <taxon>Fabales</taxon>
        <taxon>Fabaceae</taxon>
        <taxon>Papilionoideae</taxon>
        <taxon>50 kb inversion clade</taxon>
        <taxon>NPAAA clade</taxon>
        <taxon>indigoferoid/millettioid clade</taxon>
        <taxon>Abreae</taxon>
        <taxon>Abrus</taxon>
    </lineage>
</organism>
<comment type="subcellular location">
    <subcellularLocation>
        <location evidence="1">Secreted</location>
        <location evidence="1">Cell wall</location>
    </subcellularLocation>
</comment>
<dbReference type="InterPro" id="IPR012334">
    <property type="entry name" value="Pectin_lyas_fold"/>
</dbReference>
<dbReference type="NCBIfam" id="TIGR01614">
    <property type="entry name" value="PME_inhib"/>
    <property type="match status" value="1"/>
</dbReference>
<evidence type="ECO:0000256" key="9">
    <source>
        <dbReference type="ARBA" id="ARBA00023157"/>
    </source>
</evidence>
<evidence type="ECO:0000256" key="12">
    <source>
        <dbReference type="ARBA" id="ARBA00057335"/>
    </source>
</evidence>
<evidence type="ECO:0000313" key="18">
    <source>
        <dbReference type="Proteomes" id="UP000694853"/>
    </source>
</evidence>
<dbReference type="Proteomes" id="UP000694853">
    <property type="component" value="Unplaced"/>
</dbReference>
<keyword evidence="16" id="KW-0812">Transmembrane</keyword>
<dbReference type="GO" id="GO:0042545">
    <property type="term" value="P:cell wall modification"/>
    <property type="evidence" value="ECO:0007669"/>
    <property type="project" value="UniProtKB-UniRule"/>
</dbReference>
<dbReference type="Gene3D" id="1.20.140.40">
    <property type="entry name" value="Invertase/pectin methylesterase inhibitor family protein"/>
    <property type="match status" value="1"/>
</dbReference>
<accession>A0A8B8MJG5</accession>
<dbReference type="PANTHER" id="PTHR31707">
    <property type="entry name" value="PECTINESTERASE"/>
    <property type="match status" value="1"/>
</dbReference>
<evidence type="ECO:0000256" key="14">
    <source>
        <dbReference type="RuleBase" id="RU000589"/>
    </source>
</evidence>
<sequence length="596" mass="66330">MAFQDFDLISERRSNEKRQKLRKRILIGVVSSIVLVGLIGAASFVVVRNDSDDNTNGDQKHAPATASSKQHVSTSEKMVKLVCSSANYKDKCEGPLNKAMQDDPKLSHPKDLLKVYVKYAQDEVDKAFDETVSMKFQSEEEKAAYEDCKKLFKDAKDDLETSLNELTKIELKSMSQRTPDLNSWLSAAMTFQQNCVDGFPEGKLKTDLQNLFTDSKEFLSNSLAILSQVASVLSTFQAIARGRLLLSENSNSPLASLDKKDGFPSWISHEDRRFLKALDNKPTPNVTVAKDGSGNFKTISEALNAIPQTYDGRYVIYVKEGVYDETVLVTKQMQNVTMYGDGSQKSIITGSKNFRDGVTTYQTASFAVDGDGFFGLAMGFRNTAGPDGHQAVAARVQGERAVFANCRFEGYQDTLYVQAHRQFYRSCIVSGTIDFIFGNAAVVFQNCIMIVRKPLDNQQNLVTAQGRLDNKQETGIVLQKCVIKPDDSLVPVKDKIKSYLGRPWKEYSKTIVMETEIGDFIHPDGWKEWMGDFALKTLYYGEYNNTGPGASTSARVKWPGCKVIDREEATKYTPGIFLQGTWIQATGVPAVQGLYG</sequence>
<feature type="domain" description="Pectinesterase inhibitor" evidence="17">
    <location>
        <begin position="74"/>
        <end position="225"/>
    </location>
</feature>
<dbReference type="FunFam" id="1.20.140.40:FF:000001">
    <property type="entry name" value="Pectinesterase"/>
    <property type="match status" value="1"/>
</dbReference>
<dbReference type="SMART" id="SM00856">
    <property type="entry name" value="PMEI"/>
    <property type="match status" value="1"/>
</dbReference>
<dbReference type="Pfam" id="PF01095">
    <property type="entry name" value="Pectinesterase"/>
    <property type="match status" value="1"/>
</dbReference>
<comment type="catalytic activity">
    <reaction evidence="11 14">
        <text>[(1-&gt;4)-alpha-D-galacturonosyl methyl ester](n) + n H2O = [(1-&gt;4)-alpha-D-galacturonosyl](n) + n methanol + n H(+)</text>
        <dbReference type="Rhea" id="RHEA:22380"/>
        <dbReference type="Rhea" id="RHEA-COMP:14570"/>
        <dbReference type="Rhea" id="RHEA-COMP:14573"/>
        <dbReference type="ChEBI" id="CHEBI:15377"/>
        <dbReference type="ChEBI" id="CHEBI:15378"/>
        <dbReference type="ChEBI" id="CHEBI:17790"/>
        <dbReference type="ChEBI" id="CHEBI:140522"/>
        <dbReference type="ChEBI" id="CHEBI:140523"/>
        <dbReference type="EC" id="3.1.1.11"/>
    </reaction>
</comment>
<comment type="similarity">
    <text evidence="4">In the C-terminal section; belongs to the pectinesterase family.</text>
</comment>
<feature type="active site" evidence="13">
    <location>
        <position position="434"/>
    </location>
</feature>
<evidence type="ECO:0000256" key="5">
    <source>
        <dbReference type="ARBA" id="ARBA00013229"/>
    </source>
</evidence>
<dbReference type="GO" id="GO:0045490">
    <property type="term" value="P:pectin catabolic process"/>
    <property type="evidence" value="ECO:0007669"/>
    <property type="project" value="UniProtKB-UniRule"/>
</dbReference>
<evidence type="ECO:0000256" key="11">
    <source>
        <dbReference type="ARBA" id="ARBA00047928"/>
    </source>
</evidence>
<dbReference type="InterPro" id="IPR000070">
    <property type="entry name" value="Pectinesterase_cat"/>
</dbReference>
<keyword evidence="16" id="KW-1133">Transmembrane helix</keyword>
<dbReference type="AlphaFoldDB" id="A0A8B8MJG5"/>
<dbReference type="InterPro" id="IPR035513">
    <property type="entry name" value="Invertase/methylesterase_inhib"/>
</dbReference>
<dbReference type="OrthoDB" id="2019149at2759"/>
<evidence type="ECO:0000256" key="15">
    <source>
        <dbReference type="SAM" id="MobiDB-lite"/>
    </source>
</evidence>
<dbReference type="CDD" id="cd15798">
    <property type="entry name" value="PMEI-like_3"/>
    <property type="match status" value="1"/>
</dbReference>
<dbReference type="PROSITE" id="PS00503">
    <property type="entry name" value="PECTINESTERASE_2"/>
    <property type="match status" value="1"/>
</dbReference>
<keyword evidence="6" id="KW-0134">Cell wall</keyword>
<dbReference type="EC" id="3.1.1.11" evidence="5 14"/>
<dbReference type="GO" id="GO:0030599">
    <property type="term" value="F:pectinesterase activity"/>
    <property type="evidence" value="ECO:0007669"/>
    <property type="project" value="UniProtKB-UniRule"/>
</dbReference>
<dbReference type="InterPro" id="IPR006501">
    <property type="entry name" value="Pectinesterase_inhib_dom"/>
</dbReference>
<reference evidence="19" key="2">
    <citation type="submission" date="2025-08" db="UniProtKB">
        <authorList>
            <consortium name="RefSeq"/>
        </authorList>
    </citation>
    <scope>IDENTIFICATION</scope>
    <source>
        <tissue evidence="19">Young leaves</tissue>
    </source>
</reference>
<keyword evidence="6" id="KW-0964">Secreted</keyword>
<comment type="function">
    <text evidence="12">Acts in the modification of cell walls via demethylesterification of cell wall pectin.</text>
</comment>
<dbReference type="Gene3D" id="2.160.20.10">
    <property type="entry name" value="Single-stranded right-handed beta-helix, Pectin lyase-like"/>
    <property type="match status" value="1"/>
</dbReference>
<evidence type="ECO:0000256" key="10">
    <source>
        <dbReference type="ARBA" id="ARBA00023180"/>
    </source>
</evidence>
<protein>
    <recommendedName>
        <fullName evidence="5 14">Pectinesterase</fullName>
        <ecNumber evidence="5 14">3.1.1.11</ecNumber>
    </recommendedName>
</protein>
<evidence type="ECO:0000256" key="2">
    <source>
        <dbReference type="ARBA" id="ARBA00005184"/>
    </source>
</evidence>
<name>A0A8B8MJG5_ABRPR</name>
<keyword evidence="8 14" id="KW-0063">Aspartyl esterase</keyword>
<comment type="similarity">
    <text evidence="3">In the N-terminal section; belongs to the PMEI family.</text>
</comment>
<dbReference type="SUPFAM" id="SSF51126">
    <property type="entry name" value="Pectin lyase-like"/>
    <property type="match status" value="1"/>
</dbReference>
<reference evidence="18" key="1">
    <citation type="journal article" date="2019" name="Toxins">
        <title>Detection of Abrin-Like and Prepropulchellin-Like Toxin Genes and Transcripts Using Whole Genome Sequencing and Full-Length Transcript Sequencing of Abrus precatorius.</title>
        <authorList>
            <person name="Hovde B.T."/>
            <person name="Daligault H.E."/>
            <person name="Hanschen E.R."/>
            <person name="Kunde Y.A."/>
            <person name="Johnson M.B."/>
            <person name="Starkenburg S.R."/>
            <person name="Johnson S.L."/>
        </authorList>
    </citation>
    <scope>NUCLEOTIDE SEQUENCE [LARGE SCALE GENOMIC DNA]</scope>
</reference>
<dbReference type="FunFam" id="2.160.20.10:FF:000001">
    <property type="entry name" value="Pectinesterase"/>
    <property type="match status" value="1"/>
</dbReference>
<comment type="pathway">
    <text evidence="2 14">Glycan metabolism; pectin degradation; 2-dehydro-3-deoxy-D-gluconate from pectin: step 1/5.</text>
</comment>
<dbReference type="KEGG" id="aprc:113874715"/>
<keyword evidence="10" id="KW-0325">Glycoprotein</keyword>
<evidence type="ECO:0000256" key="16">
    <source>
        <dbReference type="SAM" id="Phobius"/>
    </source>
</evidence>
<dbReference type="InterPro" id="IPR033131">
    <property type="entry name" value="Pectinesterase_Asp_AS"/>
</dbReference>
<dbReference type="UniPathway" id="UPA00545">
    <property type="reaction ID" value="UER00823"/>
</dbReference>
<keyword evidence="18" id="KW-1185">Reference proteome</keyword>
<dbReference type="GO" id="GO:0004857">
    <property type="term" value="F:enzyme inhibitor activity"/>
    <property type="evidence" value="ECO:0007669"/>
    <property type="project" value="InterPro"/>
</dbReference>
<evidence type="ECO:0000256" key="3">
    <source>
        <dbReference type="ARBA" id="ARBA00006027"/>
    </source>
</evidence>
<evidence type="ECO:0000256" key="13">
    <source>
        <dbReference type="PROSITE-ProRule" id="PRU10040"/>
    </source>
</evidence>
<evidence type="ECO:0000256" key="8">
    <source>
        <dbReference type="ARBA" id="ARBA00023085"/>
    </source>
</evidence>
<evidence type="ECO:0000256" key="4">
    <source>
        <dbReference type="ARBA" id="ARBA00007786"/>
    </source>
</evidence>
<dbReference type="InterPro" id="IPR011050">
    <property type="entry name" value="Pectin_lyase_fold/virulence"/>
</dbReference>
<proteinExistence type="inferred from homology"/>
<evidence type="ECO:0000256" key="7">
    <source>
        <dbReference type="ARBA" id="ARBA00022801"/>
    </source>
</evidence>
<keyword evidence="9" id="KW-1015">Disulfide bond</keyword>